<dbReference type="EMBL" id="BRXU01000081">
    <property type="protein sequence ID" value="GLC63057.1"/>
    <property type="molecule type" value="Genomic_DNA"/>
</dbReference>
<evidence type="ECO:0000313" key="5">
    <source>
        <dbReference type="Proteomes" id="UP001165080"/>
    </source>
</evidence>
<dbReference type="Gene3D" id="3.60.40.10">
    <property type="entry name" value="PPM-type phosphatase domain"/>
    <property type="match status" value="1"/>
</dbReference>
<dbReference type="SUPFAM" id="SSF56784">
    <property type="entry name" value="HAD-like"/>
    <property type="match status" value="1"/>
</dbReference>
<evidence type="ECO:0000313" key="4">
    <source>
        <dbReference type="EMBL" id="GLC63057.1"/>
    </source>
</evidence>
<dbReference type="SFLD" id="SFLDS00003">
    <property type="entry name" value="Haloacid_Dehalogenase"/>
    <property type="match status" value="1"/>
</dbReference>
<keyword evidence="5" id="KW-1185">Reference proteome</keyword>
<dbReference type="SUPFAM" id="SSF55781">
    <property type="entry name" value="GAF domain-like"/>
    <property type="match status" value="1"/>
</dbReference>
<organism evidence="4 5">
    <name type="scientific">Pleodorina starrii</name>
    <dbReference type="NCBI Taxonomy" id="330485"/>
    <lineage>
        <taxon>Eukaryota</taxon>
        <taxon>Viridiplantae</taxon>
        <taxon>Chlorophyta</taxon>
        <taxon>core chlorophytes</taxon>
        <taxon>Chlorophyceae</taxon>
        <taxon>CS clade</taxon>
        <taxon>Chlamydomonadales</taxon>
        <taxon>Volvocaceae</taxon>
        <taxon>Pleodorina</taxon>
    </lineage>
</organism>
<comment type="caution">
    <text evidence="4">The sequence shown here is derived from an EMBL/GenBank/DDBJ whole genome shotgun (WGS) entry which is preliminary data.</text>
</comment>
<dbReference type="Proteomes" id="UP001165080">
    <property type="component" value="Unassembled WGS sequence"/>
</dbReference>
<keyword evidence="1" id="KW-0675">Receptor</keyword>
<sequence length="620" mass="66231">MDHPAAEPPKPDSSPADPLPSPGTAEAARLDALHELGLLETAPEERFDRIVALARVIFEAPMAAITLIDADRQWIKAAAGMEAGVAVARDYSPCHYTVQHPGPLVIADTRSVDRVADMTVVGQGIRFYAGQPLTAPTGERIGSLCIMDTVPRRFTAGQQQILAELGQLVEWELAATDELAVAAAAQRALVPVGTAPVPGYELAGRCTPARRADGSYFDWRPAGGRVQLQVADVVGVGASAAVIAASVRILLQAVIHDSDHRRATSRAAEGIGALLGGTDTFVIAFAATLDPATGAVTYVLAGPGMAMVLGADGSHHRLASSGPSLGLSAAYGTAGEVRTTVVDPGQTLLVLGDGFLDLDADPDSQKRLDQTLGEVAERYRGGLGVHEAVELATAWAPITELRCSAPIMLDLDNTLVDRRGAFTTWARDFVAGLDGDSSDLEWLIAADQDGYRPRAELAVLIRQRFHLNTPVPDLVDSLRHELLERIEAYPGVLKALETLVEKGTALVVVTKGNVAQQMHKLRRTSLLRYSPQPVISEAVGAKKPDRLLFETALSQAGYRPEHSWMVGDHPMTDMTGAHQVGIRTGWVSHHEAWPNTWVPEVTAPTTKDVLEHIMATDIPR</sequence>
<gene>
    <name evidence="4" type="primary">PLESTB004212</name>
    <name evidence="4" type="ORF">PLESTB_001976200</name>
</gene>
<dbReference type="InterPro" id="IPR029016">
    <property type="entry name" value="GAF-like_dom_sf"/>
</dbReference>
<dbReference type="InterPro" id="IPR006439">
    <property type="entry name" value="HAD-SF_hydro_IA"/>
</dbReference>
<dbReference type="NCBIfam" id="TIGR01549">
    <property type="entry name" value="HAD-SF-IA-v1"/>
    <property type="match status" value="1"/>
</dbReference>
<dbReference type="Gene3D" id="1.10.150.520">
    <property type="match status" value="1"/>
</dbReference>
<dbReference type="InterPro" id="IPR001932">
    <property type="entry name" value="PPM-type_phosphatase-like_dom"/>
</dbReference>
<dbReference type="Gene3D" id="3.30.450.40">
    <property type="match status" value="1"/>
</dbReference>
<proteinExistence type="predicted"/>
<name>A0A9W6FB33_9CHLO</name>
<reference evidence="4 5" key="1">
    <citation type="journal article" date="2023" name="Commun. Biol.">
        <title>Reorganization of the ancestral sex-determining regions during the evolution of trioecy in Pleodorina starrii.</title>
        <authorList>
            <person name="Takahashi K."/>
            <person name="Suzuki S."/>
            <person name="Kawai-Toyooka H."/>
            <person name="Yamamoto K."/>
            <person name="Hamaji T."/>
            <person name="Ootsuki R."/>
            <person name="Yamaguchi H."/>
            <person name="Kawachi M."/>
            <person name="Higashiyama T."/>
            <person name="Nozaki H."/>
        </authorList>
    </citation>
    <scope>NUCLEOTIDE SEQUENCE [LARGE SCALE GENOMIC DNA]</scope>
    <source>
        <strain evidence="4 5">NIES-4479</strain>
    </source>
</reference>
<dbReference type="Pfam" id="PF07228">
    <property type="entry name" value="SpoIIE"/>
    <property type="match status" value="1"/>
</dbReference>
<evidence type="ECO:0000256" key="2">
    <source>
        <dbReference type="SAM" id="MobiDB-lite"/>
    </source>
</evidence>
<dbReference type="SMART" id="SM00065">
    <property type="entry name" value="GAF"/>
    <property type="match status" value="1"/>
</dbReference>
<evidence type="ECO:0000256" key="1">
    <source>
        <dbReference type="ARBA" id="ARBA00023170"/>
    </source>
</evidence>
<feature type="compositionally biased region" description="Pro residues" evidence="2">
    <location>
        <begin position="1"/>
        <end position="21"/>
    </location>
</feature>
<feature type="domain" description="GAF" evidence="3">
    <location>
        <begin position="42"/>
        <end position="183"/>
    </location>
</feature>
<dbReference type="InterPro" id="IPR041492">
    <property type="entry name" value="HAD_2"/>
</dbReference>
<protein>
    <recommendedName>
        <fullName evidence="3">GAF domain-containing protein</fullName>
    </recommendedName>
</protein>
<dbReference type="InterPro" id="IPR003018">
    <property type="entry name" value="GAF"/>
</dbReference>
<evidence type="ECO:0000259" key="3">
    <source>
        <dbReference type="SMART" id="SM00065"/>
    </source>
</evidence>
<accession>A0A9W6FB33</accession>
<dbReference type="InterPro" id="IPR036412">
    <property type="entry name" value="HAD-like_sf"/>
</dbReference>
<dbReference type="Pfam" id="PF01590">
    <property type="entry name" value="GAF"/>
    <property type="match status" value="1"/>
</dbReference>
<dbReference type="InterPro" id="IPR036457">
    <property type="entry name" value="PPM-type-like_dom_sf"/>
</dbReference>
<dbReference type="Gene3D" id="3.40.50.1000">
    <property type="entry name" value="HAD superfamily/HAD-like"/>
    <property type="match status" value="1"/>
</dbReference>
<dbReference type="PANTHER" id="PTHR43102:SF2">
    <property type="entry name" value="GAF DOMAIN-CONTAINING PROTEIN"/>
    <property type="match status" value="1"/>
</dbReference>
<dbReference type="Pfam" id="PF13419">
    <property type="entry name" value="HAD_2"/>
    <property type="match status" value="1"/>
</dbReference>
<dbReference type="PANTHER" id="PTHR43102">
    <property type="entry name" value="SLR1143 PROTEIN"/>
    <property type="match status" value="1"/>
</dbReference>
<dbReference type="SFLD" id="SFLDG01129">
    <property type="entry name" value="C1.5:_HAD__Beta-PGM__Phosphata"/>
    <property type="match status" value="1"/>
</dbReference>
<feature type="region of interest" description="Disordered" evidence="2">
    <location>
        <begin position="1"/>
        <end position="23"/>
    </location>
</feature>
<dbReference type="AlphaFoldDB" id="A0A9W6FB33"/>
<dbReference type="InterPro" id="IPR023214">
    <property type="entry name" value="HAD_sf"/>
</dbReference>